<keyword evidence="1" id="KW-0378">Hydrolase</keyword>
<gene>
    <name evidence="3" type="ORF">Nepgr_015100</name>
</gene>
<dbReference type="InterPro" id="IPR000086">
    <property type="entry name" value="NUDIX_hydrolase_dom"/>
</dbReference>
<accession>A0AAD3XQT6</accession>
<keyword evidence="4" id="KW-1185">Reference proteome</keyword>
<dbReference type="PANTHER" id="PTHR11839:SF22">
    <property type="entry name" value="NUDIX HYDROLASE 26, CHLOROPLASTIC"/>
    <property type="match status" value="1"/>
</dbReference>
<dbReference type="AlphaFoldDB" id="A0AAD3XQT6"/>
<organism evidence="3 4">
    <name type="scientific">Nepenthes gracilis</name>
    <name type="common">Slender pitcher plant</name>
    <dbReference type="NCBI Taxonomy" id="150966"/>
    <lineage>
        <taxon>Eukaryota</taxon>
        <taxon>Viridiplantae</taxon>
        <taxon>Streptophyta</taxon>
        <taxon>Embryophyta</taxon>
        <taxon>Tracheophyta</taxon>
        <taxon>Spermatophyta</taxon>
        <taxon>Magnoliopsida</taxon>
        <taxon>eudicotyledons</taxon>
        <taxon>Gunneridae</taxon>
        <taxon>Pentapetalae</taxon>
        <taxon>Caryophyllales</taxon>
        <taxon>Nepenthaceae</taxon>
        <taxon>Nepenthes</taxon>
    </lineage>
</organism>
<evidence type="ECO:0000313" key="3">
    <source>
        <dbReference type="EMBL" id="GMH13259.1"/>
    </source>
</evidence>
<dbReference type="GO" id="GO:0006753">
    <property type="term" value="P:nucleoside phosphate metabolic process"/>
    <property type="evidence" value="ECO:0007669"/>
    <property type="project" value="TreeGrafter"/>
</dbReference>
<dbReference type="PROSITE" id="PS00893">
    <property type="entry name" value="NUDIX_BOX"/>
    <property type="match status" value="1"/>
</dbReference>
<dbReference type="GO" id="GO:0019693">
    <property type="term" value="P:ribose phosphate metabolic process"/>
    <property type="evidence" value="ECO:0007669"/>
    <property type="project" value="TreeGrafter"/>
</dbReference>
<evidence type="ECO:0000313" key="4">
    <source>
        <dbReference type="Proteomes" id="UP001279734"/>
    </source>
</evidence>
<dbReference type="SUPFAM" id="SSF55811">
    <property type="entry name" value="Nudix"/>
    <property type="match status" value="1"/>
</dbReference>
<dbReference type="GO" id="GO:0009507">
    <property type="term" value="C:chloroplast"/>
    <property type="evidence" value="ECO:0007669"/>
    <property type="project" value="TreeGrafter"/>
</dbReference>
<dbReference type="Pfam" id="PF00293">
    <property type="entry name" value="NUDIX"/>
    <property type="match status" value="1"/>
</dbReference>
<reference evidence="3" key="1">
    <citation type="submission" date="2023-05" db="EMBL/GenBank/DDBJ databases">
        <title>Nepenthes gracilis genome sequencing.</title>
        <authorList>
            <person name="Fukushima K."/>
        </authorList>
    </citation>
    <scope>NUCLEOTIDE SEQUENCE</scope>
    <source>
        <strain evidence="3">SING2019-196</strain>
    </source>
</reference>
<dbReference type="EMBL" id="BSYO01000012">
    <property type="protein sequence ID" value="GMH13259.1"/>
    <property type="molecule type" value="Genomic_DNA"/>
</dbReference>
<dbReference type="GO" id="GO:0034432">
    <property type="term" value="F:bis(5'-adenosyl)-pentaphosphatase activity"/>
    <property type="evidence" value="ECO:0007669"/>
    <property type="project" value="TreeGrafter"/>
</dbReference>
<dbReference type="PANTHER" id="PTHR11839">
    <property type="entry name" value="UDP/ADP-SUGAR PYROPHOSPHATASE"/>
    <property type="match status" value="1"/>
</dbReference>
<evidence type="ECO:0000256" key="1">
    <source>
        <dbReference type="ARBA" id="ARBA00022801"/>
    </source>
</evidence>
<comment type="caution">
    <text evidence="3">The sequence shown here is derived from an EMBL/GenBank/DDBJ whole genome shotgun (WGS) entry which is preliminary data.</text>
</comment>
<proteinExistence type="predicted"/>
<dbReference type="Gene3D" id="3.90.79.10">
    <property type="entry name" value="Nucleoside Triphosphate Pyrophosphohydrolase"/>
    <property type="match status" value="1"/>
</dbReference>
<dbReference type="Proteomes" id="UP001279734">
    <property type="component" value="Unassembled WGS sequence"/>
</dbReference>
<protein>
    <recommendedName>
        <fullName evidence="2">Nudix hydrolase domain-containing protein</fullName>
    </recommendedName>
</protein>
<dbReference type="GO" id="GO:0008893">
    <property type="term" value="F:guanosine-3',5'-bis(diphosphate) 3'-diphosphatase activity"/>
    <property type="evidence" value="ECO:0007669"/>
    <property type="project" value="TreeGrafter"/>
</dbReference>
<dbReference type="PROSITE" id="PS51462">
    <property type="entry name" value="NUDIX"/>
    <property type="match status" value="1"/>
</dbReference>
<name>A0AAD3XQT6_NEPGR</name>
<evidence type="ECO:0000259" key="2">
    <source>
        <dbReference type="PROSITE" id="PS51462"/>
    </source>
</evidence>
<feature type="domain" description="Nudix hydrolase" evidence="2">
    <location>
        <begin position="1"/>
        <end position="155"/>
    </location>
</feature>
<dbReference type="InterPro" id="IPR020084">
    <property type="entry name" value="NUDIX_hydrolase_CS"/>
</dbReference>
<dbReference type="InterPro" id="IPR015797">
    <property type="entry name" value="NUDIX_hydrolase-like_dom_sf"/>
</dbReference>
<sequence>MHREFKPAQTELPVGKEDIIGVHLDPRVRSYSGFASWVELLLGGIDEGEYPRDAAIRELKEETGVTSAEVLAEVWPSDLTQPCKPLILCSRAQLHHLVACVLRFLFKFIGNEDEINLFVDGKEKPEFGTWSWMPPERVVELAVDFKRPVYKEVLTVFATYLQM</sequence>